<name>A0ABT2ABN3_9BURK</name>
<protein>
    <submittedName>
        <fullName evidence="1">Uncharacterized protein</fullName>
    </submittedName>
</protein>
<dbReference type="EMBL" id="JANUGX010000029">
    <property type="protein sequence ID" value="MCS0591618.1"/>
    <property type="molecule type" value="Genomic_DNA"/>
</dbReference>
<dbReference type="RefSeq" id="WP_258847387.1">
    <property type="nucleotide sequence ID" value="NZ_JANUGX010000029.1"/>
</dbReference>
<evidence type="ECO:0000313" key="1">
    <source>
        <dbReference type="EMBL" id="MCS0591618.1"/>
    </source>
</evidence>
<keyword evidence="2" id="KW-1185">Reference proteome</keyword>
<gene>
    <name evidence="1" type="ORF">NX782_20715</name>
</gene>
<comment type="caution">
    <text evidence="1">The sequence shown here is derived from an EMBL/GenBank/DDBJ whole genome shotgun (WGS) entry which is preliminary data.</text>
</comment>
<reference evidence="1 2" key="1">
    <citation type="submission" date="2022-08" db="EMBL/GenBank/DDBJ databases">
        <title>Reclassification of Massilia species as members of the genera Telluria, Duganella, Pseudoduganella, Mokoshia gen. nov. and Zemynaea gen. nov. using orthogonal and non-orthogonal genome-based approaches.</title>
        <authorList>
            <person name="Bowman J.P."/>
        </authorList>
    </citation>
    <scope>NUCLEOTIDE SEQUENCE [LARGE SCALE GENOMIC DNA]</scope>
    <source>
        <strain evidence="1 2">LMG 28164</strain>
    </source>
</reference>
<proteinExistence type="predicted"/>
<accession>A0ABT2ABN3</accession>
<evidence type="ECO:0000313" key="2">
    <source>
        <dbReference type="Proteomes" id="UP001205560"/>
    </source>
</evidence>
<dbReference type="Proteomes" id="UP001205560">
    <property type="component" value="Unassembled WGS sequence"/>
</dbReference>
<organism evidence="1 2">
    <name type="scientific">Massilia norwichensis</name>
    <dbReference type="NCBI Taxonomy" id="1442366"/>
    <lineage>
        <taxon>Bacteria</taxon>
        <taxon>Pseudomonadati</taxon>
        <taxon>Pseudomonadota</taxon>
        <taxon>Betaproteobacteria</taxon>
        <taxon>Burkholderiales</taxon>
        <taxon>Oxalobacteraceae</taxon>
        <taxon>Telluria group</taxon>
        <taxon>Massilia</taxon>
    </lineage>
</organism>
<sequence length="93" mass="9851">MNTLTIKDLACTAELSHQEMSGVRGGHKAGGYMGMPSYALFTAPSYNKSIDASQDLRQAQQVVNETADGSAFISGVHVTNNTSQFGQNNLLVG</sequence>